<keyword evidence="1" id="KW-0472">Membrane</keyword>
<protein>
    <recommendedName>
        <fullName evidence="4">DUF1523 domain-containing protein</fullName>
    </recommendedName>
</protein>
<keyword evidence="1" id="KW-1133">Transmembrane helix</keyword>
<reference evidence="3" key="1">
    <citation type="submission" date="2011-06" db="EMBL/GenBank/DDBJ databases">
        <title>Complete genome sequence of Paenibacillus mucilaginosus KNP414.</title>
        <authorList>
            <person name="Wang J."/>
            <person name="Hu S."/>
            <person name="Hu X."/>
            <person name="Zhang B."/>
            <person name="Dong D."/>
            <person name="Zhang S."/>
            <person name="Zhao K."/>
            <person name="Wu D."/>
        </authorList>
    </citation>
    <scope>NUCLEOTIDE SEQUENCE [LARGE SCALE GENOMIC DNA]</scope>
    <source>
        <strain evidence="3">KNP414</strain>
    </source>
</reference>
<dbReference type="Proteomes" id="UP000006620">
    <property type="component" value="Chromosome"/>
</dbReference>
<gene>
    <name evidence="2" type="ordered locus">KNP414_04830</name>
</gene>
<name>F8FI14_PAEMK</name>
<dbReference type="AlphaFoldDB" id="F8FI14"/>
<feature type="transmembrane region" description="Helical" evidence="1">
    <location>
        <begin position="20"/>
        <end position="39"/>
    </location>
</feature>
<keyword evidence="1" id="KW-0812">Transmembrane</keyword>
<proteinExistence type="predicted"/>
<organism evidence="2 3">
    <name type="scientific">Paenibacillus mucilaginosus (strain KNP414)</name>
    <dbReference type="NCBI Taxonomy" id="1036673"/>
    <lineage>
        <taxon>Bacteria</taxon>
        <taxon>Bacillati</taxon>
        <taxon>Bacillota</taxon>
        <taxon>Bacilli</taxon>
        <taxon>Bacillales</taxon>
        <taxon>Paenibacillaceae</taxon>
        <taxon>Paenibacillus</taxon>
    </lineage>
</organism>
<dbReference type="KEGG" id="pms:KNP414_04830"/>
<dbReference type="HOGENOM" id="CLU_1894148_0_0_9"/>
<dbReference type="EMBL" id="CP002869">
    <property type="protein sequence ID" value="AEI43356.1"/>
    <property type="molecule type" value="Genomic_DNA"/>
</dbReference>
<evidence type="ECO:0000256" key="1">
    <source>
        <dbReference type="SAM" id="Phobius"/>
    </source>
</evidence>
<evidence type="ECO:0008006" key="4">
    <source>
        <dbReference type="Google" id="ProtNLM"/>
    </source>
</evidence>
<reference evidence="2 3" key="2">
    <citation type="journal article" date="2013" name="Genome Announc.">
        <title>Genome Sequence of Growth-Improving Paenibacillus mucilaginosus Strain KNP414.</title>
        <authorList>
            <person name="Lu J.J."/>
            <person name="Wang J.F."/>
            <person name="Hu X.F."/>
        </authorList>
    </citation>
    <scope>NUCLEOTIDE SEQUENCE [LARGE SCALE GENOMIC DNA]</scope>
    <source>
        <strain evidence="2 3">KNP414</strain>
    </source>
</reference>
<sequence length="134" mass="15981">MRHSRYKKTKFYKDKFIYQALLFFIIVFLIIGYILMHVINAIPSTEYEVTIVNKDSRFSLRGKNVSEKYRVVVRFEDGSLHTFRNTDSLLRWKWNSHDIQSKLVVGEPYRITVVGQWFAGHIRQNIIRAEPILD</sequence>
<evidence type="ECO:0000313" key="2">
    <source>
        <dbReference type="EMBL" id="AEI43356.1"/>
    </source>
</evidence>
<evidence type="ECO:0000313" key="3">
    <source>
        <dbReference type="Proteomes" id="UP000006620"/>
    </source>
</evidence>
<accession>F8FI14</accession>